<name>A0A7V5XZP9_UNCW3</name>
<dbReference type="InterPro" id="IPR053193">
    <property type="entry name" value="MetalloPDE_YfcE-like"/>
</dbReference>
<dbReference type="Pfam" id="PF12850">
    <property type="entry name" value="Metallophos_2"/>
    <property type="match status" value="1"/>
</dbReference>
<proteinExistence type="inferred from homology"/>
<dbReference type="InterPro" id="IPR000979">
    <property type="entry name" value="Phosphodiesterase_MJ0936/Vps29"/>
</dbReference>
<sequence length="161" mass="18564">MLLGIISDTHDYLEKVKKAIKIFNQYNLIGVIHCGDFVAPFTLKEFINLKTKFYGVFGNCDGEKEGLLRVAKENNFILCEPPLEFVFNNKKFLIFHKLKEEAIENIENVDYIIYGHTHQPEVKEEKKLIFINPGEACGLLTQKATIALLDIDKKEIKFIEI</sequence>
<comment type="caution">
    <text evidence="4">The sequence shown here is derived from an EMBL/GenBank/DDBJ whole genome shotgun (WGS) entry which is preliminary data.</text>
</comment>
<dbReference type="InterPro" id="IPR029052">
    <property type="entry name" value="Metallo-depent_PP-like"/>
</dbReference>
<dbReference type="GO" id="GO:0016787">
    <property type="term" value="F:hydrolase activity"/>
    <property type="evidence" value="ECO:0007669"/>
    <property type="project" value="UniProtKB-UniRule"/>
</dbReference>
<dbReference type="Gene3D" id="3.60.21.10">
    <property type="match status" value="1"/>
</dbReference>
<evidence type="ECO:0000256" key="2">
    <source>
        <dbReference type="RuleBase" id="RU362039"/>
    </source>
</evidence>
<comment type="similarity">
    <text evidence="1 2">Belongs to the metallophosphoesterase superfamily. YfcE family.</text>
</comment>
<accession>A0A7V5XZP9</accession>
<evidence type="ECO:0000313" key="4">
    <source>
        <dbReference type="EMBL" id="HHR48549.1"/>
    </source>
</evidence>
<dbReference type="PANTHER" id="PTHR43165">
    <property type="entry name" value="METALLOPHOSPHOESTERASE"/>
    <property type="match status" value="1"/>
</dbReference>
<dbReference type="PANTHER" id="PTHR43165:SF1">
    <property type="entry name" value="PHOSPHODIESTERASE MJ0936"/>
    <property type="match status" value="1"/>
</dbReference>
<dbReference type="CDD" id="cd00841">
    <property type="entry name" value="MPP_YfcE"/>
    <property type="match status" value="1"/>
</dbReference>
<gene>
    <name evidence="4" type="ORF">ENV79_02760</name>
</gene>
<dbReference type="NCBIfam" id="TIGR00040">
    <property type="entry name" value="yfcE"/>
    <property type="match status" value="1"/>
</dbReference>
<dbReference type="EC" id="3.1.4.-" evidence="2"/>
<feature type="domain" description="Calcineurin-like phosphoesterase" evidence="3">
    <location>
        <begin position="1"/>
        <end position="154"/>
    </location>
</feature>
<reference evidence="4" key="1">
    <citation type="journal article" date="2020" name="mSystems">
        <title>Genome- and Community-Level Interaction Insights into Carbon Utilization and Element Cycling Functions of Hydrothermarchaeota in Hydrothermal Sediment.</title>
        <authorList>
            <person name="Zhou Z."/>
            <person name="Liu Y."/>
            <person name="Xu W."/>
            <person name="Pan J."/>
            <person name="Luo Z.H."/>
            <person name="Li M."/>
        </authorList>
    </citation>
    <scope>NUCLEOTIDE SEQUENCE [LARGE SCALE GENOMIC DNA]</scope>
    <source>
        <strain evidence="4">SpSt-791</strain>
    </source>
</reference>
<dbReference type="GO" id="GO:0046872">
    <property type="term" value="F:metal ion binding"/>
    <property type="evidence" value="ECO:0007669"/>
    <property type="project" value="UniProtKB-KW"/>
</dbReference>
<evidence type="ECO:0000259" key="3">
    <source>
        <dbReference type="Pfam" id="PF12850"/>
    </source>
</evidence>
<evidence type="ECO:0000256" key="1">
    <source>
        <dbReference type="ARBA" id="ARBA00008950"/>
    </source>
</evidence>
<dbReference type="EMBL" id="DTHS01000019">
    <property type="protein sequence ID" value="HHR48549.1"/>
    <property type="molecule type" value="Genomic_DNA"/>
</dbReference>
<dbReference type="SUPFAM" id="SSF56300">
    <property type="entry name" value="Metallo-dependent phosphatases"/>
    <property type="match status" value="1"/>
</dbReference>
<comment type="cofactor">
    <cofactor evidence="2">
        <name>a divalent metal cation</name>
        <dbReference type="ChEBI" id="CHEBI:60240"/>
    </cofactor>
</comment>
<dbReference type="AlphaFoldDB" id="A0A7V5XZP9"/>
<protein>
    <recommendedName>
        <fullName evidence="2">Phosphoesterase</fullName>
        <ecNumber evidence="2">3.1.4.-</ecNumber>
    </recommendedName>
</protein>
<keyword evidence="2" id="KW-0479">Metal-binding</keyword>
<organism evidence="4">
    <name type="scientific">candidate division WOR-3 bacterium</name>
    <dbReference type="NCBI Taxonomy" id="2052148"/>
    <lineage>
        <taxon>Bacteria</taxon>
        <taxon>Bacteria division WOR-3</taxon>
    </lineage>
</organism>
<dbReference type="InterPro" id="IPR024654">
    <property type="entry name" value="Calcineurin-like_PHP_lpxH"/>
</dbReference>
<dbReference type="InterPro" id="IPR041802">
    <property type="entry name" value="MPP_YfcE"/>
</dbReference>